<evidence type="ECO:0000256" key="4">
    <source>
        <dbReference type="ARBA" id="ARBA00005881"/>
    </source>
</evidence>
<evidence type="ECO:0000256" key="6">
    <source>
        <dbReference type="ARBA" id="ARBA00022490"/>
    </source>
</evidence>
<dbReference type="Proteomes" id="UP000053259">
    <property type="component" value="Unassembled WGS sequence"/>
</dbReference>
<evidence type="ECO:0000256" key="3">
    <source>
        <dbReference type="ARBA" id="ARBA00005043"/>
    </source>
</evidence>
<dbReference type="GO" id="GO:0033588">
    <property type="term" value="C:elongator holoenzyme complex"/>
    <property type="evidence" value="ECO:0007669"/>
    <property type="project" value="InterPro"/>
</dbReference>
<dbReference type="InterPro" id="IPR037289">
    <property type="entry name" value="Elp2"/>
</dbReference>
<dbReference type="SUPFAM" id="SSF50978">
    <property type="entry name" value="WD40 repeat-like"/>
    <property type="match status" value="2"/>
</dbReference>
<dbReference type="GO" id="GO:0005634">
    <property type="term" value="C:nucleus"/>
    <property type="evidence" value="ECO:0007669"/>
    <property type="project" value="UniProtKB-SubCell"/>
</dbReference>
<dbReference type="VEuPathDB" id="FungiDB:PV09_08163"/>
<gene>
    <name evidence="12" type="ORF">PV09_08163</name>
</gene>
<feature type="repeat" description="WD" evidence="11">
    <location>
        <begin position="54"/>
        <end position="89"/>
    </location>
</feature>
<keyword evidence="8" id="KW-0819">tRNA processing</keyword>
<dbReference type="PROSITE" id="PS50294">
    <property type="entry name" value="WD_REPEATS_REGION"/>
    <property type="match status" value="4"/>
</dbReference>
<evidence type="ECO:0000313" key="13">
    <source>
        <dbReference type="Proteomes" id="UP000053259"/>
    </source>
</evidence>
<evidence type="ECO:0000256" key="5">
    <source>
        <dbReference type="ARBA" id="ARBA00020267"/>
    </source>
</evidence>
<evidence type="ECO:0000256" key="2">
    <source>
        <dbReference type="ARBA" id="ARBA00004496"/>
    </source>
</evidence>
<evidence type="ECO:0000256" key="10">
    <source>
        <dbReference type="ARBA" id="ARBA00023242"/>
    </source>
</evidence>
<dbReference type="PANTHER" id="PTHR44111:SF1">
    <property type="entry name" value="ELONGATOR COMPLEX PROTEIN 2"/>
    <property type="match status" value="1"/>
</dbReference>
<comment type="similarity">
    <text evidence="4">Belongs to the WD repeat ELP2 family.</text>
</comment>
<evidence type="ECO:0000313" key="12">
    <source>
        <dbReference type="EMBL" id="KIW00273.1"/>
    </source>
</evidence>
<dbReference type="RefSeq" id="XP_016210142.1">
    <property type="nucleotide sequence ID" value="XM_016362022.1"/>
</dbReference>
<dbReference type="HOGENOM" id="CLU_006430_0_0_1"/>
<sequence length="830" mass="90335">MTDVKLEYISVGGNRHPAAADWDRHSGILAFGADNNIALWDPLEKNHTGIHALLKGHTDSVNAVKFISAAGFPDPLLISGSVDKTVRIWRRSNSDSTSWAEVAKLDAHAASINCIAELSSQNIFVTGAADATVKVWQIQSDSAKTEDVEVALLQEIQISPRFFPLAIAIASLAPRSNAKTGELILAIAGTKASIQIYVAKGEDPASSHFSLVATLTGHEAWIRSLAIVNEIPGDASSDFILASASQDKYIRLWRIHRGHDLPTSSRALNDPTLGILAKSSLSNKAHRFSTATQQFSVTFEALLLGHEDWIYTASWHCYKNRLQLLSASADNSLAVWEADESTGIWMCVARLGEISAQKGSTSATGSTGGFWAGLWSPNASAVVSLGRTGGWRLWQRDISEGSDLWIQKPAVTGHTREVNGLAWSRDGAYLLSTGNDQTTRLHAQWRVDGRSSWHEFSRPQIHGYDINCIDTITNSQFISGADEKLLRVFDEPDGVADLLSSLCGISKPKNISLPDAANIPVLGLSNKAIEAVADDEASIAIGDDRNAVDPASIVHKSTLKLDEPPLEDHLSRHMLWPEREKLYGHGYEINVVAASHDATLVATACRASSVDHAVIRLYDTKEWREVKPVLKAHTLTVTGLRFSPDDAYLLSVGRDRQFCLWKRSETSPSEYKLVQNDAKAHSRMILATSWAPAAAGRIFATGGRDKTVKIWRLSDEGAICVQSISTDVPVTALAFVPEPVDGKIVLAYGLESGQLSICFACLNEGEYAISPYAQFGVLQQSKAVLQLSWRPEANTEGQLRHHDGGELAWDLAIASADSSLHIARVDFRLQ</sequence>
<dbReference type="OrthoDB" id="27911at2759"/>
<proteinExistence type="inferred from homology"/>
<evidence type="ECO:0000256" key="8">
    <source>
        <dbReference type="ARBA" id="ARBA00022694"/>
    </source>
</evidence>
<dbReference type="Pfam" id="PF00400">
    <property type="entry name" value="WD40"/>
    <property type="match status" value="7"/>
</dbReference>
<dbReference type="STRING" id="253628.A0A0D2A0T2"/>
<comment type="pathway">
    <text evidence="3">tRNA modification; 5-methoxycarbonylmethyl-2-thiouridine-tRNA biosynthesis.</text>
</comment>
<feature type="repeat" description="WD" evidence="11">
    <location>
        <begin position="678"/>
        <end position="721"/>
    </location>
</feature>
<dbReference type="InterPro" id="IPR015943">
    <property type="entry name" value="WD40/YVTN_repeat-like_dom_sf"/>
</dbReference>
<dbReference type="SMART" id="SM00320">
    <property type="entry name" value="WD40"/>
    <property type="match status" value="11"/>
</dbReference>
<keyword evidence="6" id="KW-0963">Cytoplasm</keyword>
<dbReference type="FunFam" id="2.130.10.10:FF:000400">
    <property type="entry name" value="Elongator acetyltransferase complex subunit 2"/>
    <property type="match status" value="1"/>
</dbReference>
<keyword evidence="13" id="KW-1185">Reference proteome</keyword>
<keyword evidence="10" id="KW-0539">Nucleus</keyword>
<evidence type="ECO:0000256" key="11">
    <source>
        <dbReference type="PROSITE-ProRule" id="PRU00221"/>
    </source>
</evidence>
<dbReference type="AlphaFoldDB" id="A0A0D2A0T2"/>
<dbReference type="PANTHER" id="PTHR44111">
    <property type="entry name" value="ELONGATOR COMPLEX PROTEIN 2"/>
    <property type="match status" value="1"/>
</dbReference>
<dbReference type="GO" id="GO:0002098">
    <property type="term" value="P:tRNA wobble uridine modification"/>
    <property type="evidence" value="ECO:0007669"/>
    <property type="project" value="InterPro"/>
</dbReference>
<dbReference type="InterPro" id="IPR020472">
    <property type="entry name" value="WD40_PAC1"/>
</dbReference>
<evidence type="ECO:0000256" key="7">
    <source>
        <dbReference type="ARBA" id="ARBA00022574"/>
    </source>
</evidence>
<accession>A0A0D2A0T2</accession>
<dbReference type="GeneID" id="27316136"/>
<feature type="repeat" description="WD" evidence="11">
    <location>
        <begin position="215"/>
        <end position="263"/>
    </location>
</feature>
<dbReference type="PRINTS" id="PR00320">
    <property type="entry name" value="GPROTEINBRPT"/>
</dbReference>
<reference evidence="12 13" key="1">
    <citation type="submission" date="2015-01" db="EMBL/GenBank/DDBJ databases">
        <title>The Genome Sequence of Ochroconis gallopava CBS43764.</title>
        <authorList>
            <consortium name="The Broad Institute Genomics Platform"/>
            <person name="Cuomo C."/>
            <person name="de Hoog S."/>
            <person name="Gorbushina A."/>
            <person name="Stielow B."/>
            <person name="Teixiera M."/>
            <person name="Abouelleil A."/>
            <person name="Chapman S.B."/>
            <person name="Priest M."/>
            <person name="Young S.K."/>
            <person name="Wortman J."/>
            <person name="Nusbaum C."/>
            <person name="Birren B."/>
        </authorList>
    </citation>
    <scope>NUCLEOTIDE SEQUENCE [LARGE SCALE GENOMIC DNA]</scope>
    <source>
        <strain evidence="12 13">CBS 43764</strain>
    </source>
</reference>
<dbReference type="InterPro" id="IPR001680">
    <property type="entry name" value="WD40_rpt"/>
</dbReference>
<dbReference type="SUPFAM" id="SSF82171">
    <property type="entry name" value="DPP6 N-terminal domain-like"/>
    <property type="match status" value="1"/>
</dbReference>
<dbReference type="EMBL" id="KN847565">
    <property type="protein sequence ID" value="KIW00273.1"/>
    <property type="molecule type" value="Genomic_DNA"/>
</dbReference>
<feature type="repeat" description="WD" evidence="11">
    <location>
        <begin position="105"/>
        <end position="146"/>
    </location>
</feature>
<dbReference type="UniPathway" id="UPA00988"/>
<dbReference type="Gene3D" id="2.130.10.10">
    <property type="entry name" value="YVTN repeat-like/Quinoprotein amine dehydrogenase"/>
    <property type="match status" value="4"/>
</dbReference>
<dbReference type="GO" id="GO:0005737">
    <property type="term" value="C:cytoplasm"/>
    <property type="evidence" value="ECO:0007669"/>
    <property type="project" value="UniProtKB-SubCell"/>
</dbReference>
<organism evidence="12 13">
    <name type="scientific">Verruconis gallopava</name>
    <dbReference type="NCBI Taxonomy" id="253628"/>
    <lineage>
        <taxon>Eukaryota</taxon>
        <taxon>Fungi</taxon>
        <taxon>Dikarya</taxon>
        <taxon>Ascomycota</taxon>
        <taxon>Pezizomycotina</taxon>
        <taxon>Dothideomycetes</taxon>
        <taxon>Pleosporomycetidae</taxon>
        <taxon>Venturiales</taxon>
        <taxon>Sympoventuriaceae</taxon>
        <taxon>Verruconis</taxon>
    </lineage>
</organism>
<dbReference type="FunCoup" id="A0A0D2A0T2">
    <property type="interactions" value="1089"/>
</dbReference>
<protein>
    <recommendedName>
        <fullName evidence="5">Elongator complex protein 2</fullName>
    </recommendedName>
</protein>
<dbReference type="InterPro" id="IPR036322">
    <property type="entry name" value="WD40_repeat_dom_sf"/>
</dbReference>
<feature type="repeat" description="WD" evidence="11">
    <location>
        <begin position="411"/>
        <end position="441"/>
    </location>
</feature>
<comment type="subcellular location">
    <subcellularLocation>
        <location evidence="2">Cytoplasm</location>
    </subcellularLocation>
    <subcellularLocation>
        <location evidence="1">Nucleus</location>
    </subcellularLocation>
</comment>
<name>A0A0D2A0T2_9PEZI</name>
<dbReference type="InParanoid" id="A0A0D2A0T2"/>
<keyword evidence="9" id="KW-0677">Repeat</keyword>
<dbReference type="PROSITE" id="PS50082">
    <property type="entry name" value="WD_REPEATS_2"/>
    <property type="match status" value="6"/>
</dbReference>
<keyword evidence="7 11" id="KW-0853">WD repeat</keyword>
<feature type="repeat" description="WD" evidence="11">
    <location>
        <begin position="630"/>
        <end position="662"/>
    </location>
</feature>
<evidence type="ECO:0000256" key="1">
    <source>
        <dbReference type="ARBA" id="ARBA00004123"/>
    </source>
</evidence>
<evidence type="ECO:0000256" key="9">
    <source>
        <dbReference type="ARBA" id="ARBA00022737"/>
    </source>
</evidence>